<dbReference type="Gene3D" id="3.90.470.20">
    <property type="entry name" value="4'-phosphopantetheinyl transferase domain"/>
    <property type="match status" value="1"/>
</dbReference>
<dbReference type="PANTHER" id="PTHR12215:SF10">
    <property type="entry name" value="L-AMINOADIPATE-SEMIALDEHYDE DEHYDROGENASE-PHOSPHOPANTETHEINYL TRANSFERASE"/>
    <property type="match status" value="1"/>
</dbReference>
<protein>
    <submittedName>
        <fullName evidence="6">Phosphopantetheinyl transferase</fullName>
    </submittedName>
</protein>
<keyword evidence="2 6" id="KW-0808">Transferase</keyword>
<dbReference type="GO" id="GO:0000287">
    <property type="term" value="F:magnesium ion binding"/>
    <property type="evidence" value="ECO:0007669"/>
    <property type="project" value="InterPro"/>
</dbReference>
<keyword evidence="7" id="KW-1185">Reference proteome</keyword>
<feature type="domain" description="4'-phosphopantetheinyl transferase N-terminal" evidence="5">
    <location>
        <begin position="23"/>
        <end position="103"/>
    </location>
</feature>
<dbReference type="PANTHER" id="PTHR12215">
    <property type="entry name" value="PHOSPHOPANTETHEINE TRANSFERASE"/>
    <property type="match status" value="1"/>
</dbReference>
<evidence type="ECO:0000256" key="3">
    <source>
        <dbReference type="SAM" id="MobiDB-lite"/>
    </source>
</evidence>
<dbReference type="InterPro" id="IPR050559">
    <property type="entry name" value="P-Pant_transferase_sf"/>
</dbReference>
<comment type="similarity">
    <text evidence="1">Belongs to the P-Pant transferase superfamily. Gsp/Sfp/HetI/AcpT family.</text>
</comment>
<feature type="domain" description="4'-phosphopantetheinyl transferase" evidence="4">
    <location>
        <begin position="108"/>
        <end position="174"/>
    </location>
</feature>
<accession>A0A9W4MBI1</accession>
<feature type="region of interest" description="Disordered" evidence="3">
    <location>
        <begin position="221"/>
        <end position="258"/>
    </location>
</feature>
<gene>
    <name evidence="6" type="ORF">SBRY_30513</name>
</gene>
<evidence type="ECO:0000313" key="7">
    <source>
        <dbReference type="Proteomes" id="UP001153328"/>
    </source>
</evidence>
<evidence type="ECO:0000259" key="4">
    <source>
        <dbReference type="Pfam" id="PF01648"/>
    </source>
</evidence>
<dbReference type="InterPro" id="IPR055066">
    <property type="entry name" value="AASDHPPT_N"/>
</dbReference>
<dbReference type="RefSeq" id="WP_205042869.1">
    <property type="nucleotide sequence ID" value="NZ_CAJVAX010000017.1"/>
</dbReference>
<dbReference type="AlphaFoldDB" id="A0A9W4MBI1"/>
<comment type="caution">
    <text evidence="6">The sequence shown here is derived from an EMBL/GenBank/DDBJ whole genome shotgun (WGS) entry which is preliminary data.</text>
</comment>
<dbReference type="SUPFAM" id="SSF56214">
    <property type="entry name" value="4'-phosphopantetheinyl transferase"/>
    <property type="match status" value="2"/>
</dbReference>
<evidence type="ECO:0000256" key="2">
    <source>
        <dbReference type="ARBA" id="ARBA00022679"/>
    </source>
</evidence>
<dbReference type="InterPro" id="IPR037143">
    <property type="entry name" value="4-PPantetheinyl_Trfase_dom_sf"/>
</dbReference>
<dbReference type="GO" id="GO:0008897">
    <property type="term" value="F:holo-[acyl-carrier-protein] synthase activity"/>
    <property type="evidence" value="ECO:0007669"/>
    <property type="project" value="InterPro"/>
</dbReference>
<organism evidence="6 7">
    <name type="scientific">Actinacidiphila bryophytorum</name>
    <dbReference type="NCBI Taxonomy" id="1436133"/>
    <lineage>
        <taxon>Bacteria</taxon>
        <taxon>Bacillati</taxon>
        <taxon>Actinomycetota</taxon>
        <taxon>Actinomycetes</taxon>
        <taxon>Kitasatosporales</taxon>
        <taxon>Streptomycetaceae</taxon>
        <taxon>Actinacidiphila</taxon>
    </lineage>
</organism>
<sequence>MTADEVQVWLVPDVRSEQVVADLLGVLDDGERQRAAAYRSADDRRRFVVAHGALRHIVAARTGAAPAAIRWVRGPHGKPDMAGPRPAVQVNLSHSGDLALVAVTAVRRVGVDVQQVLPHLDAAAVARRYFPPAEAESVGATADPAGRADLFARLWSRKEALTKAHGGRLTQGLRIPVLPHRVPPARPEDAWSAGYRITDLPAPPGYRAAVALSGPADYRVALNHWTPQAPSPQQPEQPQQPQQPPHPSSHPPPGGRRP</sequence>
<dbReference type="InterPro" id="IPR008278">
    <property type="entry name" value="4-PPantetheinyl_Trfase_dom"/>
</dbReference>
<proteinExistence type="inferred from homology"/>
<feature type="compositionally biased region" description="Pro residues" evidence="3">
    <location>
        <begin position="241"/>
        <end position="258"/>
    </location>
</feature>
<dbReference type="GO" id="GO:0005829">
    <property type="term" value="C:cytosol"/>
    <property type="evidence" value="ECO:0007669"/>
    <property type="project" value="TreeGrafter"/>
</dbReference>
<evidence type="ECO:0000259" key="5">
    <source>
        <dbReference type="Pfam" id="PF22624"/>
    </source>
</evidence>
<dbReference type="Pfam" id="PF01648">
    <property type="entry name" value="ACPS"/>
    <property type="match status" value="1"/>
</dbReference>
<name>A0A9W4MBI1_9ACTN</name>
<dbReference type="GO" id="GO:0019878">
    <property type="term" value="P:lysine biosynthetic process via aminoadipic acid"/>
    <property type="evidence" value="ECO:0007669"/>
    <property type="project" value="TreeGrafter"/>
</dbReference>
<dbReference type="Pfam" id="PF22624">
    <property type="entry name" value="AASDHPPT_N"/>
    <property type="match status" value="1"/>
</dbReference>
<evidence type="ECO:0000313" key="6">
    <source>
        <dbReference type="EMBL" id="CAG7641225.1"/>
    </source>
</evidence>
<reference evidence="6" key="1">
    <citation type="submission" date="2021-06" db="EMBL/GenBank/DDBJ databases">
        <authorList>
            <person name="Arsene-Ploetze F."/>
        </authorList>
    </citation>
    <scope>NUCLEOTIDE SEQUENCE</scope>
    <source>
        <strain evidence="6">SBRY1</strain>
    </source>
</reference>
<dbReference type="EMBL" id="CAJVAX010000017">
    <property type="protein sequence ID" value="CAG7641225.1"/>
    <property type="molecule type" value="Genomic_DNA"/>
</dbReference>
<dbReference type="Proteomes" id="UP001153328">
    <property type="component" value="Unassembled WGS sequence"/>
</dbReference>
<evidence type="ECO:0000256" key="1">
    <source>
        <dbReference type="ARBA" id="ARBA00010990"/>
    </source>
</evidence>